<evidence type="ECO:0000313" key="2">
    <source>
        <dbReference type="EMBL" id="CRZ08776.1"/>
    </source>
</evidence>
<name>A0A0H5R4F0_9EUKA</name>
<accession>A0A0H5R4F0</accession>
<dbReference type="EMBL" id="HACM01008334">
    <property type="protein sequence ID" value="CRZ08776.1"/>
    <property type="molecule type" value="Transcribed_RNA"/>
</dbReference>
<evidence type="ECO:0000256" key="1">
    <source>
        <dbReference type="SAM" id="SignalP"/>
    </source>
</evidence>
<feature type="non-terminal residue" evidence="2">
    <location>
        <position position="1"/>
    </location>
</feature>
<organism evidence="2">
    <name type="scientific">Spongospora subterranea</name>
    <dbReference type="NCBI Taxonomy" id="70186"/>
    <lineage>
        <taxon>Eukaryota</taxon>
        <taxon>Sar</taxon>
        <taxon>Rhizaria</taxon>
        <taxon>Endomyxa</taxon>
        <taxon>Phytomyxea</taxon>
        <taxon>Plasmodiophorida</taxon>
        <taxon>Plasmodiophoridae</taxon>
        <taxon>Spongospora</taxon>
    </lineage>
</organism>
<feature type="signal peptide" evidence="1">
    <location>
        <begin position="1"/>
        <end position="35"/>
    </location>
</feature>
<feature type="chain" id="PRO_5005222982" evidence="1">
    <location>
        <begin position="36"/>
        <end position="133"/>
    </location>
</feature>
<dbReference type="AlphaFoldDB" id="A0A0H5R4F0"/>
<reference evidence="2" key="1">
    <citation type="submission" date="2015-04" db="EMBL/GenBank/DDBJ databases">
        <title>The genome sequence of the plant pathogenic Rhizarian Plasmodiophora brassicae reveals insights in its biotrophic life cycle and the origin of chitin synthesis.</title>
        <authorList>
            <person name="Schwelm A."/>
            <person name="Fogelqvist J."/>
            <person name="Knaust A."/>
            <person name="Julke S."/>
            <person name="Lilja T."/>
            <person name="Dhandapani V."/>
            <person name="Bonilla-Rosso G."/>
            <person name="Karlsson M."/>
            <person name="Shevchenko A."/>
            <person name="Choi S.R."/>
            <person name="Kim H.G."/>
            <person name="Park J.Y."/>
            <person name="Lim Y.P."/>
            <person name="Ludwig-Muller J."/>
            <person name="Dixelius C."/>
        </authorList>
    </citation>
    <scope>NUCLEOTIDE SEQUENCE</scope>
    <source>
        <tissue evidence="2">Potato root galls</tissue>
    </source>
</reference>
<proteinExistence type="predicted"/>
<protein>
    <submittedName>
        <fullName evidence="2">Uncharacterized protein</fullName>
    </submittedName>
</protein>
<keyword evidence="1" id="KW-0732">Signal</keyword>
<sequence>RHEFTVFNHTLFGRTMKFTMIHVILIALVFAVAQGTKGAQDDKSEGLKNFLQVWNNKYFTSSRVPDPRKFNVSADAMKWMFGYFEFWKNVPSSSAECAPNDKFDSLKPLLNQLFSNLSPLQNADLQQYWHLLT</sequence>